<sequence length="108" mass="12555">YITYTTGRFNLTLERISGTWLITGSVANDTWIIDHFLISGSFKNLIIYVDNLFEGNREINDVINTFVNEYWPPLARVAMPVAVKKWDTYLTDLLNRLFSKLSFSKIFP</sequence>
<dbReference type="AlphaFoldDB" id="A0A6P3YCY8"/>
<dbReference type="Proteomes" id="UP000515204">
    <property type="component" value="Unplaced"/>
</dbReference>
<dbReference type="GO" id="GO:0005615">
    <property type="term" value="C:extracellular space"/>
    <property type="evidence" value="ECO:0007669"/>
    <property type="project" value="TreeGrafter"/>
</dbReference>
<dbReference type="Gene3D" id="3.15.10.30">
    <property type="entry name" value="Haemolymph juvenile hormone binding protein"/>
    <property type="match status" value="1"/>
</dbReference>
<dbReference type="OrthoDB" id="8175281at2759"/>
<dbReference type="InterPro" id="IPR010562">
    <property type="entry name" value="Haemolymph_juvenile_hormone-bd"/>
</dbReference>
<dbReference type="KEGG" id="dqu:106751432"/>
<name>A0A6P3YCY8_DINQU</name>
<protein>
    <submittedName>
        <fullName evidence="2">Uncharacterized protein LOC106751432</fullName>
    </submittedName>
</protein>
<dbReference type="RefSeq" id="XP_014487804.1">
    <property type="nucleotide sequence ID" value="XM_014632318.1"/>
</dbReference>
<feature type="non-terminal residue" evidence="2">
    <location>
        <position position="1"/>
    </location>
</feature>
<dbReference type="InterPro" id="IPR038606">
    <property type="entry name" value="To_sf"/>
</dbReference>
<dbReference type="Pfam" id="PF06585">
    <property type="entry name" value="JHBP"/>
    <property type="match status" value="1"/>
</dbReference>
<gene>
    <name evidence="2" type="primary">LOC106751432</name>
</gene>
<dbReference type="PANTHER" id="PTHR11008">
    <property type="entry name" value="PROTEIN TAKEOUT-LIKE PROTEIN"/>
    <property type="match status" value="1"/>
</dbReference>
<dbReference type="PANTHER" id="PTHR11008:SF18">
    <property type="entry name" value="BCDNA.GH05536-RELATED"/>
    <property type="match status" value="1"/>
</dbReference>
<dbReference type="GeneID" id="106751432"/>
<organism evidence="1 2">
    <name type="scientific">Dinoponera quadriceps</name>
    <name type="common">South American ant</name>
    <dbReference type="NCBI Taxonomy" id="609295"/>
    <lineage>
        <taxon>Eukaryota</taxon>
        <taxon>Metazoa</taxon>
        <taxon>Ecdysozoa</taxon>
        <taxon>Arthropoda</taxon>
        <taxon>Hexapoda</taxon>
        <taxon>Insecta</taxon>
        <taxon>Pterygota</taxon>
        <taxon>Neoptera</taxon>
        <taxon>Endopterygota</taxon>
        <taxon>Hymenoptera</taxon>
        <taxon>Apocrita</taxon>
        <taxon>Aculeata</taxon>
        <taxon>Formicoidea</taxon>
        <taxon>Formicidae</taxon>
        <taxon>Ponerinae</taxon>
        <taxon>Ponerini</taxon>
        <taxon>Dinoponera</taxon>
    </lineage>
</organism>
<accession>A0A6P3YCY8</accession>
<evidence type="ECO:0000313" key="2">
    <source>
        <dbReference type="RefSeq" id="XP_014487804.1"/>
    </source>
</evidence>
<evidence type="ECO:0000313" key="1">
    <source>
        <dbReference type="Proteomes" id="UP000515204"/>
    </source>
</evidence>
<keyword evidence="1" id="KW-1185">Reference proteome</keyword>
<reference evidence="2" key="1">
    <citation type="submission" date="2025-08" db="UniProtKB">
        <authorList>
            <consortium name="RefSeq"/>
        </authorList>
    </citation>
    <scope>IDENTIFICATION</scope>
</reference>
<proteinExistence type="predicted"/>